<dbReference type="InterPro" id="IPR052186">
    <property type="entry name" value="Hydantoin_racemase-like"/>
</dbReference>
<dbReference type="PANTHER" id="PTHR28047">
    <property type="entry name" value="PROTEIN DCG1"/>
    <property type="match status" value="1"/>
</dbReference>
<organism evidence="2 3">
    <name type="scientific">Billgrantia desiderata</name>
    <dbReference type="NCBI Taxonomy" id="52021"/>
    <lineage>
        <taxon>Bacteria</taxon>
        <taxon>Pseudomonadati</taxon>
        <taxon>Pseudomonadota</taxon>
        <taxon>Gammaproteobacteria</taxon>
        <taxon>Oceanospirillales</taxon>
        <taxon>Halomonadaceae</taxon>
        <taxon>Billgrantia</taxon>
    </lineage>
</organism>
<sequence length="233" mass="24257">MTHYPGDATPPAPVRVLAINPNTNPTVTQRVREVLQAQAPPGVIIEAESPHQGPRAVESGQDKTRAAGHVMALIESRMAQGYAGYILACFDDIAVAEARALTGAPVISLAEAGIRRADATGGPFTVITTFEGAVVTIESLCESYGVKERCRVVATGIGVSETAARTTLAETRLASLCEGARAEGARAIVLGSGAFAGRGAQLARRHGLPVMDGFAEALAFVLRQAEPLRARST</sequence>
<accession>A0AAW4YRI7</accession>
<dbReference type="Pfam" id="PF01177">
    <property type="entry name" value="Asp_Glu_race"/>
    <property type="match status" value="1"/>
</dbReference>
<dbReference type="Proteomes" id="UP001320178">
    <property type="component" value="Unassembled WGS sequence"/>
</dbReference>
<dbReference type="PANTHER" id="PTHR28047:SF5">
    <property type="entry name" value="PROTEIN DCG1"/>
    <property type="match status" value="1"/>
</dbReference>
<gene>
    <name evidence="2" type="ORF">HOP61_08320</name>
</gene>
<reference evidence="2" key="1">
    <citation type="submission" date="2020-05" db="EMBL/GenBank/DDBJ databases">
        <authorList>
            <person name="Wang L."/>
            <person name="Shao Z."/>
        </authorList>
    </citation>
    <scope>NUCLEOTIDE SEQUENCE</scope>
    <source>
        <strain evidence="2">MCCC 1A05776</strain>
    </source>
</reference>
<dbReference type="GO" id="GO:0047661">
    <property type="term" value="F:amino-acid racemase activity"/>
    <property type="evidence" value="ECO:0007669"/>
    <property type="project" value="InterPro"/>
</dbReference>
<reference evidence="2" key="2">
    <citation type="journal article" date="2021" name="Front. Microbiol.">
        <title>Aerobic Denitrification and Heterotrophic Sulfur Oxidation in the Genus Halomonas Revealed by Six Novel Species Characterizations and Genome-Based Analysis.</title>
        <authorList>
            <person name="Wang L."/>
            <person name="Shao Z."/>
        </authorList>
    </citation>
    <scope>NUCLEOTIDE SEQUENCE</scope>
    <source>
        <strain evidence="2">MCCC 1A05776</strain>
    </source>
</reference>
<evidence type="ECO:0000313" key="3">
    <source>
        <dbReference type="Proteomes" id="UP001320178"/>
    </source>
</evidence>
<dbReference type="RefSeq" id="WP_234239133.1">
    <property type="nucleotide sequence ID" value="NZ_JABFTS010000002.1"/>
</dbReference>
<evidence type="ECO:0000313" key="2">
    <source>
        <dbReference type="EMBL" id="MCE8051292.1"/>
    </source>
</evidence>
<proteinExistence type="inferred from homology"/>
<dbReference type="InterPro" id="IPR053714">
    <property type="entry name" value="Iso_Racemase_Enz_sf"/>
</dbReference>
<dbReference type="AlphaFoldDB" id="A0AAW4YRI7"/>
<comment type="similarity">
    <text evidence="1">Belongs to the HyuE racemase family.</text>
</comment>
<name>A0AAW4YRI7_9GAMM</name>
<comment type="caution">
    <text evidence="2">The sequence shown here is derived from an EMBL/GenBank/DDBJ whole genome shotgun (WGS) entry which is preliminary data.</text>
</comment>
<evidence type="ECO:0000256" key="1">
    <source>
        <dbReference type="ARBA" id="ARBA00038414"/>
    </source>
</evidence>
<dbReference type="EMBL" id="JABFTS010000002">
    <property type="protein sequence ID" value="MCE8051292.1"/>
    <property type="molecule type" value="Genomic_DNA"/>
</dbReference>
<dbReference type="InterPro" id="IPR015942">
    <property type="entry name" value="Asp/Glu/hydantoin_racemase"/>
</dbReference>
<protein>
    <submittedName>
        <fullName evidence="2">Asp/Glu racemase</fullName>
    </submittedName>
</protein>
<dbReference type="Gene3D" id="3.40.50.12500">
    <property type="match status" value="1"/>
</dbReference>